<accession>A0A8G1VKV0</accession>
<evidence type="ECO:0000313" key="2">
    <source>
        <dbReference type="Proteomes" id="UP000249526"/>
    </source>
</evidence>
<organism evidence="1 2">
    <name type="scientific">Aspergillus piperis CBS 112811</name>
    <dbReference type="NCBI Taxonomy" id="1448313"/>
    <lineage>
        <taxon>Eukaryota</taxon>
        <taxon>Fungi</taxon>
        <taxon>Dikarya</taxon>
        <taxon>Ascomycota</taxon>
        <taxon>Pezizomycotina</taxon>
        <taxon>Eurotiomycetes</taxon>
        <taxon>Eurotiomycetidae</taxon>
        <taxon>Eurotiales</taxon>
        <taxon>Aspergillaceae</taxon>
        <taxon>Aspergillus</taxon>
        <taxon>Aspergillus subgen. Circumdati</taxon>
    </lineage>
</organism>
<protein>
    <submittedName>
        <fullName evidence="1">Uncharacterized protein</fullName>
    </submittedName>
</protein>
<sequence length="146" mass="16028">MAVAILHQTEPSLCAACGFYRNGRNGNYEAIESWGLTSHVKRTNSQACRRSHPAPAGPEFIRGEPSAQGKVSLDRIESAATRYSLQSTILLLLQVLCRSRRYGDTRARVRSVDCIMRHAVGSREPFPVDMPAVVVSLTNSVVEAKT</sequence>
<gene>
    <name evidence="1" type="ORF">BO85DRAFT_460822</name>
</gene>
<dbReference type="AlphaFoldDB" id="A0A8G1VKV0"/>
<dbReference type="GeneID" id="37165142"/>
<proteinExistence type="predicted"/>
<dbReference type="EMBL" id="KZ825067">
    <property type="protein sequence ID" value="RAH55717.1"/>
    <property type="molecule type" value="Genomic_DNA"/>
</dbReference>
<evidence type="ECO:0000313" key="1">
    <source>
        <dbReference type="EMBL" id="RAH55717.1"/>
    </source>
</evidence>
<reference evidence="1 2" key="1">
    <citation type="submission" date="2018-02" db="EMBL/GenBank/DDBJ databases">
        <title>The genomes of Aspergillus section Nigri reveals drivers in fungal speciation.</title>
        <authorList>
            <consortium name="DOE Joint Genome Institute"/>
            <person name="Vesth T.C."/>
            <person name="Nybo J."/>
            <person name="Theobald S."/>
            <person name="Brandl J."/>
            <person name="Frisvad J.C."/>
            <person name="Nielsen K.F."/>
            <person name="Lyhne E.K."/>
            <person name="Kogle M.E."/>
            <person name="Kuo A."/>
            <person name="Riley R."/>
            <person name="Clum A."/>
            <person name="Nolan M."/>
            <person name="Lipzen A."/>
            <person name="Salamov A."/>
            <person name="Henrissat B."/>
            <person name="Wiebenga A."/>
            <person name="De vries R.P."/>
            <person name="Grigoriev I.V."/>
            <person name="Mortensen U.H."/>
            <person name="Andersen M.R."/>
            <person name="Baker S.E."/>
        </authorList>
    </citation>
    <scope>NUCLEOTIDE SEQUENCE [LARGE SCALE GENOMIC DNA]</scope>
    <source>
        <strain evidence="1 2">CBS 112811</strain>
    </source>
</reference>
<dbReference type="RefSeq" id="XP_025513639.1">
    <property type="nucleotide sequence ID" value="XM_025661740.1"/>
</dbReference>
<dbReference type="Proteomes" id="UP000249526">
    <property type="component" value="Unassembled WGS sequence"/>
</dbReference>
<name>A0A8G1VKV0_9EURO</name>
<keyword evidence="2" id="KW-1185">Reference proteome</keyword>